<accession>A0ABZ2N4E4</accession>
<keyword evidence="2" id="KW-1185">Reference proteome</keyword>
<organism evidence="1 2">
    <name type="scientific">Bacillus kandeliae</name>
    <dbReference type="NCBI Taxonomy" id="3129297"/>
    <lineage>
        <taxon>Bacteria</taxon>
        <taxon>Bacillati</taxon>
        <taxon>Bacillota</taxon>
        <taxon>Bacilli</taxon>
        <taxon>Bacillales</taxon>
        <taxon>Bacillaceae</taxon>
        <taxon>Bacillus</taxon>
    </lineage>
</organism>
<proteinExistence type="predicted"/>
<reference evidence="1 2" key="1">
    <citation type="submission" date="2024-02" db="EMBL/GenBank/DDBJ databases">
        <title>Seven novel Bacillus-like species.</title>
        <authorList>
            <person name="Liu G."/>
        </authorList>
    </citation>
    <scope>NUCLEOTIDE SEQUENCE [LARGE SCALE GENOMIC DNA]</scope>
    <source>
        <strain evidence="1 2">FJAT-52991</strain>
    </source>
</reference>
<evidence type="ECO:0000313" key="2">
    <source>
        <dbReference type="Proteomes" id="UP001387364"/>
    </source>
</evidence>
<dbReference type="Proteomes" id="UP001387364">
    <property type="component" value="Chromosome"/>
</dbReference>
<dbReference type="RefSeq" id="WP_338751237.1">
    <property type="nucleotide sequence ID" value="NZ_CP147404.1"/>
</dbReference>
<evidence type="ECO:0000313" key="1">
    <source>
        <dbReference type="EMBL" id="WXB92588.1"/>
    </source>
</evidence>
<protein>
    <submittedName>
        <fullName evidence="1">Uncharacterized protein</fullName>
    </submittedName>
</protein>
<dbReference type="EMBL" id="CP147404">
    <property type="protein sequence ID" value="WXB92588.1"/>
    <property type="molecule type" value="Genomic_DNA"/>
</dbReference>
<gene>
    <name evidence="1" type="ORF">WDJ61_15355</name>
</gene>
<sequence>MKDVTRQLAVHYEEKQNNDEDKWHKFKEWEKALLDDLIAIQVEVPVTPRILSKRDI</sequence>
<name>A0ABZ2N4E4_9BACI</name>